<reference evidence="2" key="1">
    <citation type="journal article" date="2014" name="Stand. Genomic Sci.">
        <title>Complete genome sequence of Anabaena variabilis ATCC 29413.</title>
        <authorList>
            <person name="Thiel T."/>
            <person name="Pratte B.S."/>
            <person name="Zhong J."/>
            <person name="Goodwin L."/>
            <person name="Copeland A."/>
            <person name="Lucas S."/>
            <person name="Han C."/>
            <person name="Pitluck S."/>
            <person name="Land M.L."/>
            <person name="Kyrpides N.C."/>
            <person name="Woyke T."/>
        </authorList>
    </citation>
    <scope>NUCLEOTIDE SEQUENCE [LARGE SCALE GENOMIC DNA]</scope>
    <source>
        <strain evidence="2">ATCC 29413 / PCC 7937</strain>
    </source>
</reference>
<organism evidence="1 2">
    <name type="scientific">Trichormus variabilis (strain ATCC 29413 / PCC 7937)</name>
    <name type="common">Anabaena variabilis</name>
    <dbReference type="NCBI Taxonomy" id="240292"/>
    <lineage>
        <taxon>Bacteria</taxon>
        <taxon>Bacillati</taxon>
        <taxon>Cyanobacteriota</taxon>
        <taxon>Cyanophyceae</taxon>
        <taxon>Nostocales</taxon>
        <taxon>Nostocaceae</taxon>
        <taxon>Trichormus</taxon>
    </lineage>
</organism>
<dbReference type="Proteomes" id="UP000002533">
    <property type="component" value="Chromosome"/>
</dbReference>
<accession>Q3M616</accession>
<dbReference type="HOGENOM" id="CLU_2875870_0_0_3"/>
<dbReference type="EMBL" id="CP000117">
    <property type="protein sequence ID" value="ABA23570.1"/>
    <property type="molecule type" value="Genomic_DNA"/>
</dbReference>
<sequence length="63" mass="7033">MGMEMVGGLLREYFGRLGTITIIGIVIEELLEMTGIVTFIYGLLTYLGSLQETINLKIHISEK</sequence>
<dbReference type="KEGG" id="ava:Ava_3965"/>
<proteinExistence type="predicted"/>
<name>Q3M616_TRIV2</name>
<dbReference type="AlphaFoldDB" id="Q3M616"/>
<protein>
    <submittedName>
        <fullName evidence="1">Uncharacterized protein</fullName>
    </submittedName>
</protein>
<evidence type="ECO:0000313" key="1">
    <source>
        <dbReference type="EMBL" id="ABA23570.1"/>
    </source>
</evidence>
<gene>
    <name evidence="1" type="ordered locus">Ava_3965</name>
</gene>
<evidence type="ECO:0000313" key="2">
    <source>
        <dbReference type="Proteomes" id="UP000002533"/>
    </source>
</evidence>